<dbReference type="KEGG" id="tmn:UCRPA7_1255"/>
<dbReference type="InterPro" id="IPR051783">
    <property type="entry name" value="NAD(P)-dependent_oxidoreduct"/>
</dbReference>
<dbReference type="AlphaFoldDB" id="R8BV82"/>
<accession>R8BV82</accession>
<dbReference type="SUPFAM" id="SSF51735">
    <property type="entry name" value="NAD(P)-binding Rossmann-fold domains"/>
    <property type="match status" value="1"/>
</dbReference>
<feature type="domain" description="NAD-dependent epimerase/dehydratase" evidence="2">
    <location>
        <begin position="10"/>
        <end position="233"/>
    </location>
</feature>
<dbReference type="GeneID" id="19321386"/>
<evidence type="ECO:0000259" key="2">
    <source>
        <dbReference type="Pfam" id="PF01370"/>
    </source>
</evidence>
<dbReference type="PANTHER" id="PTHR48079">
    <property type="entry name" value="PROTEIN YEEZ"/>
    <property type="match status" value="1"/>
</dbReference>
<proteinExistence type="predicted"/>
<evidence type="ECO:0000313" key="4">
    <source>
        <dbReference type="Proteomes" id="UP000014074"/>
    </source>
</evidence>
<protein>
    <submittedName>
        <fullName evidence="3">Putative nad dependent epimerase protein</fullName>
    </submittedName>
</protein>
<sequence>MSTSEARRRIFITGGSGFVGSRIIFFAVAEGYEVRALSRSEKSDEKLQDLGAVPVRGDLSTLEVLTQEAAVADVVIHLADSQIGNLGMSWDEILRIDGAAVGALAEGLNGSGKRLLVTSGSLVAAADPTGAETDESSPPWPEDQAPHQRLKAEKHALGMVDKGITVATIRLAPCVHGHGGSGPVMFMKLATMRGQVCYVDEGNTRTSFVHVDDAARAYLLAAKKARAGDIFNVTAETNVTMRQLTEAFGEALRLPTKSLTREKAAEMVGQFLARFLTTENRASNAKAKGELGWQPREIGILEDITSGSYKAVAETLIKPQS</sequence>
<dbReference type="EMBL" id="KB932837">
    <property type="protein sequence ID" value="EOO03230.1"/>
    <property type="molecule type" value="Genomic_DNA"/>
</dbReference>
<dbReference type="InterPro" id="IPR001509">
    <property type="entry name" value="Epimerase_deHydtase"/>
</dbReference>
<dbReference type="eggNOG" id="KOG1502">
    <property type="taxonomic scope" value="Eukaryota"/>
</dbReference>
<dbReference type="GO" id="GO:0004029">
    <property type="term" value="F:aldehyde dehydrogenase (NAD+) activity"/>
    <property type="evidence" value="ECO:0007669"/>
    <property type="project" value="TreeGrafter"/>
</dbReference>
<dbReference type="Pfam" id="PF01370">
    <property type="entry name" value="Epimerase"/>
    <property type="match status" value="1"/>
</dbReference>
<reference evidence="4" key="1">
    <citation type="journal article" date="2013" name="Genome Announc.">
        <title>Draft genome sequence of the ascomycete Phaeoacremonium aleophilum strain UCR-PA7, a causal agent of the esca disease complex in grapevines.</title>
        <authorList>
            <person name="Blanco-Ulate B."/>
            <person name="Rolshausen P."/>
            <person name="Cantu D."/>
        </authorList>
    </citation>
    <scope>NUCLEOTIDE SEQUENCE [LARGE SCALE GENOMIC DNA]</scope>
    <source>
        <strain evidence="4">UCR-PA7</strain>
    </source>
</reference>
<dbReference type="OrthoDB" id="10262413at2759"/>
<evidence type="ECO:0000256" key="1">
    <source>
        <dbReference type="SAM" id="MobiDB-lite"/>
    </source>
</evidence>
<dbReference type="HOGENOM" id="CLU_007383_12_3_1"/>
<dbReference type="PANTHER" id="PTHR48079:SF5">
    <property type="entry name" value="DEPENDENT EPIMERASE_DEHYDRATASE, PUTATIVE (AFU_ORTHOLOGUE AFUA_7G00180)-RELATED"/>
    <property type="match status" value="1"/>
</dbReference>
<dbReference type="Proteomes" id="UP000014074">
    <property type="component" value="Unassembled WGS sequence"/>
</dbReference>
<name>R8BV82_PHAM7</name>
<dbReference type="GO" id="GO:0005737">
    <property type="term" value="C:cytoplasm"/>
    <property type="evidence" value="ECO:0007669"/>
    <property type="project" value="TreeGrafter"/>
</dbReference>
<dbReference type="Gene3D" id="3.40.50.720">
    <property type="entry name" value="NAD(P)-binding Rossmann-like Domain"/>
    <property type="match status" value="1"/>
</dbReference>
<dbReference type="RefSeq" id="XP_007912015.1">
    <property type="nucleotide sequence ID" value="XM_007913824.1"/>
</dbReference>
<keyword evidence="4" id="KW-1185">Reference proteome</keyword>
<dbReference type="InterPro" id="IPR036291">
    <property type="entry name" value="NAD(P)-bd_dom_sf"/>
</dbReference>
<evidence type="ECO:0000313" key="3">
    <source>
        <dbReference type="EMBL" id="EOO03230.1"/>
    </source>
</evidence>
<gene>
    <name evidence="3" type="ORF">UCRPA7_1255</name>
</gene>
<feature type="region of interest" description="Disordered" evidence="1">
    <location>
        <begin position="127"/>
        <end position="148"/>
    </location>
</feature>
<organism evidence="3 4">
    <name type="scientific">Phaeoacremonium minimum (strain UCR-PA7)</name>
    <name type="common">Esca disease fungus</name>
    <name type="synonym">Togninia minima</name>
    <dbReference type="NCBI Taxonomy" id="1286976"/>
    <lineage>
        <taxon>Eukaryota</taxon>
        <taxon>Fungi</taxon>
        <taxon>Dikarya</taxon>
        <taxon>Ascomycota</taxon>
        <taxon>Pezizomycotina</taxon>
        <taxon>Sordariomycetes</taxon>
        <taxon>Sordariomycetidae</taxon>
        <taxon>Togniniales</taxon>
        <taxon>Togniniaceae</taxon>
        <taxon>Phaeoacremonium</taxon>
    </lineage>
</organism>